<dbReference type="GO" id="GO:0009245">
    <property type="term" value="P:lipid A biosynthetic process"/>
    <property type="evidence" value="ECO:0007669"/>
    <property type="project" value="TreeGrafter"/>
</dbReference>
<dbReference type="SUPFAM" id="SSF56300">
    <property type="entry name" value="Metallo-dependent phosphatases"/>
    <property type="match status" value="1"/>
</dbReference>
<dbReference type="AlphaFoldDB" id="A0A9D1Z5Z1"/>
<dbReference type="GO" id="GO:0008758">
    <property type="term" value="F:UDP-2,3-diacylglucosamine hydrolase activity"/>
    <property type="evidence" value="ECO:0007669"/>
    <property type="project" value="TreeGrafter"/>
</dbReference>
<keyword evidence="3" id="KW-0732">Signal</keyword>
<evidence type="ECO:0000256" key="2">
    <source>
        <dbReference type="ARBA" id="ARBA00022801"/>
    </source>
</evidence>
<evidence type="ECO:0000256" key="1">
    <source>
        <dbReference type="ARBA" id="ARBA00022723"/>
    </source>
</evidence>
<dbReference type="PANTHER" id="PTHR31302">
    <property type="entry name" value="TRANSMEMBRANE PROTEIN WITH METALLOPHOSPHOESTERASE DOMAIN-RELATED"/>
    <property type="match status" value="1"/>
</dbReference>
<dbReference type="Proteomes" id="UP000886824">
    <property type="component" value="Unassembled WGS sequence"/>
</dbReference>
<dbReference type="InterPro" id="IPR051158">
    <property type="entry name" value="Metallophosphoesterase_sf"/>
</dbReference>
<accession>A0A9D1Z5Z1</accession>
<reference evidence="5" key="1">
    <citation type="journal article" date="2021" name="PeerJ">
        <title>Extensive microbial diversity within the chicken gut microbiome revealed by metagenomics and culture.</title>
        <authorList>
            <person name="Gilroy R."/>
            <person name="Ravi A."/>
            <person name="Getino M."/>
            <person name="Pursley I."/>
            <person name="Horton D.L."/>
            <person name="Alikhan N.F."/>
            <person name="Baker D."/>
            <person name="Gharbi K."/>
            <person name="Hall N."/>
            <person name="Watson M."/>
            <person name="Adriaenssens E.M."/>
            <person name="Foster-Nyarko E."/>
            <person name="Jarju S."/>
            <person name="Secka A."/>
            <person name="Antonio M."/>
            <person name="Oren A."/>
            <person name="Chaudhuri R.R."/>
            <person name="La Ragione R."/>
            <person name="Hildebrand F."/>
            <person name="Pallen M.J."/>
        </authorList>
    </citation>
    <scope>NUCLEOTIDE SEQUENCE</scope>
    <source>
        <strain evidence="5">CHK33-7979</strain>
    </source>
</reference>
<evidence type="ECO:0000313" key="6">
    <source>
        <dbReference type="Proteomes" id="UP000886824"/>
    </source>
</evidence>
<evidence type="ECO:0000313" key="5">
    <source>
        <dbReference type="EMBL" id="HIY74255.1"/>
    </source>
</evidence>
<dbReference type="Pfam" id="PF00149">
    <property type="entry name" value="Metallophos"/>
    <property type="match status" value="1"/>
</dbReference>
<feature type="domain" description="Calcineurin-like phosphoesterase" evidence="4">
    <location>
        <begin position="44"/>
        <end position="209"/>
    </location>
</feature>
<gene>
    <name evidence="5" type="ORF">H9826_09850</name>
</gene>
<comment type="caution">
    <text evidence="5">The sequence shown here is derived from an EMBL/GenBank/DDBJ whole genome shotgun (WGS) entry which is preliminary data.</text>
</comment>
<keyword evidence="2" id="KW-0378">Hydrolase</keyword>
<sequence length="280" mass="30908">MKKKHLRVLLSTTAAATVVAAALNTHLTVRHYTVKTGEVSRPVRLMLLTDLHSCDYGRGQRELLDVVEEQHPDVILLGGDILDDDPELSEENAWMVVETLGRAYPTFYVTGNHEFISGRVEEIKARMEDYNVTVLAGACRTVVFQGQPIHICGIDDPKVGADIWQAQLEQAAYGAEGEGLSLLLTHRPERTEAYQELGFDLILSGHTHGGQWRVPVLLNGLLAPNQGFFPSYAGGRYQLGKTTLIVSRGLARESTRLPRIFNQPEVVVVDLAPSTQTAEK</sequence>
<proteinExistence type="predicted"/>
<organism evidence="5 6">
    <name type="scientific">Candidatus Intestinimonas merdavium</name>
    <dbReference type="NCBI Taxonomy" id="2838622"/>
    <lineage>
        <taxon>Bacteria</taxon>
        <taxon>Bacillati</taxon>
        <taxon>Bacillota</taxon>
        <taxon>Clostridia</taxon>
        <taxon>Eubacteriales</taxon>
        <taxon>Intestinimonas</taxon>
    </lineage>
</organism>
<feature type="chain" id="PRO_5038985684" evidence="3">
    <location>
        <begin position="21"/>
        <end position="280"/>
    </location>
</feature>
<dbReference type="PANTHER" id="PTHR31302:SF31">
    <property type="entry name" value="PHOSPHODIESTERASE YAEI"/>
    <property type="match status" value="1"/>
</dbReference>
<keyword evidence="1" id="KW-0479">Metal-binding</keyword>
<protein>
    <submittedName>
        <fullName evidence="5">Metallophosphoesterase</fullName>
    </submittedName>
</protein>
<reference evidence="5" key="2">
    <citation type="submission" date="2021-04" db="EMBL/GenBank/DDBJ databases">
        <authorList>
            <person name="Gilroy R."/>
        </authorList>
    </citation>
    <scope>NUCLEOTIDE SEQUENCE</scope>
    <source>
        <strain evidence="5">CHK33-7979</strain>
    </source>
</reference>
<dbReference type="InterPro" id="IPR029052">
    <property type="entry name" value="Metallo-depent_PP-like"/>
</dbReference>
<evidence type="ECO:0000259" key="4">
    <source>
        <dbReference type="Pfam" id="PF00149"/>
    </source>
</evidence>
<feature type="signal peptide" evidence="3">
    <location>
        <begin position="1"/>
        <end position="20"/>
    </location>
</feature>
<evidence type="ECO:0000256" key="3">
    <source>
        <dbReference type="SAM" id="SignalP"/>
    </source>
</evidence>
<dbReference type="GO" id="GO:0016020">
    <property type="term" value="C:membrane"/>
    <property type="evidence" value="ECO:0007669"/>
    <property type="project" value="GOC"/>
</dbReference>
<dbReference type="EMBL" id="DXCX01000100">
    <property type="protein sequence ID" value="HIY74255.1"/>
    <property type="molecule type" value="Genomic_DNA"/>
</dbReference>
<dbReference type="InterPro" id="IPR004843">
    <property type="entry name" value="Calcineurin-like_PHP"/>
</dbReference>
<dbReference type="Gene3D" id="3.60.21.10">
    <property type="match status" value="1"/>
</dbReference>
<dbReference type="GO" id="GO:0046872">
    <property type="term" value="F:metal ion binding"/>
    <property type="evidence" value="ECO:0007669"/>
    <property type="project" value="UniProtKB-KW"/>
</dbReference>
<name>A0A9D1Z5Z1_9FIRM</name>